<feature type="region of interest" description="Disordered" evidence="9">
    <location>
        <begin position="1"/>
        <end position="99"/>
    </location>
</feature>
<dbReference type="Pfam" id="PF01391">
    <property type="entry name" value="Collagen"/>
    <property type="match status" value="1"/>
</dbReference>
<gene>
    <name evidence="11" type="ORF">OJAV_G00134630</name>
</gene>
<dbReference type="AlphaFoldDB" id="A0A3S2P613"/>
<dbReference type="SMART" id="SM00111">
    <property type="entry name" value="C4"/>
    <property type="match status" value="2"/>
</dbReference>
<dbReference type="PANTHER" id="PTHR14619:SF7">
    <property type="match status" value="1"/>
</dbReference>
<dbReference type="OrthoDB" id="10071882at2759"/>
<evidence type="ECO:0000256" key="2">
    <source>
        <dbReference type="ARBA" id="ARBA00004302"/>
    </source>
</evidence>
<dbReference type="Pfam" id="PF01413">
    <property type="entry name" value="C4"/>
    <property type="match status" value="2"/>
</dbReference>
<keyword evidence="3" id="KW-0964">Secreted</keyword>
<dbReference type="InterPro" id="IPR036954">
    <property type="entry name" value="Collagen_IV_NC_sf"/>
</dbReference>
<protein>
    <recommendedName>
        <fullName evidence="10">Collagen IV NC1 domain-containing protein</fullName>
    </recommendedName>
</protein>
<organism evidence="11 12">
    <name type="scientific">Oryzias javanicus</name>
    <name type="common">Javanese ricefish</name>
    <name type="synonym">Aplocheilus javanicus</name>
    <dbReference type="NCBI Taxonomy" id="123683"/>
    <lineage>
        <taxon>Eukaryota</taxon>
        <taxon>Metazoa</taxon>
        <taxon>Chordata</taxon>
        <taxon>Craniata</taxon>
        <taxon>Vertebrata</taxon>
        <taxon>Euteleostomi</taxon>
        <taxon>Actinopterygii</taxon>
        <taxon>Neopterygii</taxon>
        <taxon>Teleostei</taxon>
        <taxon>Neoteleostei</taxon>
        <taxon>Acanthomorphata</taxon>
        <taxon>Ovalentaria</taxon>
        <taxon>Atherinomorphae</taxon>
        <taxon>Beloniformes</taxon>
        <taxon>Adrianichthyidae</taxon>
        <taxon>Oryziinae</taxon>
        <taxon>Oryzias</taxon>
    </lineage>
</organism>
<reference evidence="11 12" key="2">
    <citation type="submission" date="2019-01" db="EMBL/GenBank/DDBJ databases">
        <title>A chromosome length genome reference of the Java medaka (oryzias javanicus).</title>
        <authorList>
            <person name="Herpin A."/>
            <person name="Takehana Y."/>
            <person name="Naruse K."/>
            <person name="Ansai S."/>
            <person name="Kawaguchi M."/>
        </authorList>
    </citation>
    <scope>NUCLEOTIDE SEQUENCE [LARGE SCALE GENOMIC DNA]</scope>
    <source>
        <strain evidence="11">RS831</strain>
        <tissue evidence="11">Whole body</tissue>
    </source>
</reference>
<keyword evidence="8" id="KW-1015">Disulfide bond</keyword>
<dbReference type="FunFam" id="2.170.240.10:FF:000001">
    <property type="entry name" value="Collagen IV alpha 1 chain"/>
    <property type="match status" value="1"/>
</dbReference>
<feature type="domain" description="Collagen IV NC1" evidence="10">
    <location>
        <begin position="104"/>
        <end position="327"/>
    </location>
</feature>
<evidence type="ECO:0000259" key="10">
    <source>
        <dbReference type="PROSITE" id="PS51403"/>
    </source>
</evidence>
<dbReference type="Proteomes" id="UP000283210">
    <property type="component" value="Chromosome 13"/>
</dbReference>
<evidence type="ECO:0000256" key="6">
    <source>
        <dbReference type="ARBA" id="ARBA00022869"/>
    </source>
</evidence>
<dbReference type="SUPFAM" id="SSF56436">
    <property type="entry name" value="C-type lectin-like"/>
    <property type="match status" value="2"/>
</dbReference>
<dbReference type="InterPro" id="IPR016187">
    <property type="entry name" value="CTDL_fold"/>
</dbReference>
<dbReference type="InterPro" id="IPR019326">
    <property type="entry name" value="NDNF"/>
</dbReference>
<dbReference type="GO" id="GO:0005201">
    <property type="term" value="F:extracellular matrix structural constituent"/>
    <property type="evidence" value="ECO:0007669"/>
    <property type="project" value="InterPro"/>
</dbReference>
<evidence type="ECO:0000256" key="4">
    <source>
        <dbReference type="ARBA" id="ARBA00022530"/>
    </source>
</evidence>
<dbReference type="GO" id="GO:0005604">
    <property type="term" value="C:basement membrane"/>
    <property type="evidence" value="ECO:0007669"/>
    <property type="project" value="UniProtKB-SubCell"/>
</dbReference>
<proteinExistence type="predicted"/>
<accession>A0A3S2P613</accession>
<name>A0A3S2P613_ORYJA</name>
<keyword evidence="4" id="KW-0272">Extracellular matrix</keyword>
<evidence type="ECO:0000256" key="8">
    <source>
        <dbReference type="ARBA" id="ARBA00023157"/>
    </source>
</evidence>
<evidence type="ECO:0000256" key="9">
    <source>
        <dbReference type="SAM" id="MobiDB-lite"/>
    </source>
</evidence>
<comment type="function">
    <text evidence="1">Type IV collagen is the major structural component of glomerular basement membranes (GBM), forming a 'chicken-wire' meshwork together with laminins, proteoglycans and entactin/nidogen.</text>
</comment>
<keyword evidence="5" id="KW-0677">Repeat</keyword>
<evidence type="ECO:0000313" key="12">
    <source>
        <dbReference type="Proteomes" id="UP000283210"/>
    </source>
</evidence>
<evidence type="ECO:0000313" key="11">
    <source>
        <dbReference type="EMBL" id="RVE65301.1"/>
    </source>
</evidence>
<dbReference type="PROSITE" id="PS51403">
    <property type="entry name" value="NC1_IV"/>
    <property type="match status" value="1"/>
</dbReference>
<dbReference type="InterPro" id="IPR008160">
    <property type="entry name" value="Collagen"/>
</dbReference>
<sequence length="327" mass="35436">MPGERGRDVLSSIVPLPGDQGPPGYPGERGSRGPPGAAGFQGLPGEYGSKGQEGQRGRRGSIGLKGERGADGKPGQKGATGERGLPGRKGPPGAPNGNCDLKSAFLFTRHSQTVSVPQCPPGSTKIYDGYSLLFVNGNNRAHGQDLGTLGSCLKQFSTMPFLICTTDRTCRYASRNDYSYWLSADSQLGSKSIMSEDTLRRFISRCAVCEAKANVIAVHSQTRDVPECPRRWRPLWTGYSFVMETGAGAEGSGQPLVSPGSCLESFRRVPFIECHDRGTCSYYSDSYSYWLAALRPNSMFSKPRPWNDSGGRTQEMISRCRVCLKEP</sequence>
<evidence type="ECO:0000256" key="5">
    <source>
        <dbReference type="ARBA" id="ARBA00022737"/>
    </source>
</evidence>
<keyword evidence="12" id="KW-1185">Reference proteome</keyword>
<dbReference type="PANTHER" id="PTHR14619">
    <property type="entry name" value="NEURON-DERIVED NEUROTROPHIC FACTOR"/>
    <property type="match status" value="1"/>
</dbReference>
<dbReference type="InterPro" id="IPR001442">
    <property type="entry name" value="Collagen_IV_NC"/>
</dbReference>
<evidence type="ECO:0000256" key="3">
    <source>
        <dbReference type="ARBA" id="ARBA00022525"/>
    </source>
</evidence>
<evidence type="ECO:0000256" key="7">
    <source>
        <dbReference type="ARBA" id="ARBA00023119"/>
    </source>
</evidence>
<dbReference type="GO" id="GO:0005581">
    <property type="term" value="C:collagen trimer"/>
    <property type="evidence" value="ECO:0007669"/>
    <property type="project" value="UniProtKB-KW"/>
</dbReference>
<dbReference type="Gene3D" id="2.170.240.10">
    <property type="entry name" value="Collagen IV, non-collagenous"/>
    <property type="match status" value="1"/>
</dbReference>
<reference evidence="11 12" key="1">
    <citation type="submission" date="2018-11" db="EMBL/GenBank/DDBJ databases">
        <authorList>
            <person name="Lopez-Roques C."/>
            <person name="Donnadieu C."/>
            <person name="Bouchez O."/>
            <person name="Klopp C."/>
            <person name="Cabau C."/>
            <person name="Zahm M."/>
        </authorList>
    </citation>
    <scope>NUCLEOTIDE SEQUENCE [LARGE SCALE GENOMIC DNA]</scope>
    <source>
        <strain evidence="11">RS831</strain>
        <tissue evidence="11">Whole body</tissue>
    </source>
</reference>
<keyword evidence="7" id="KW-0176">Collagen</keyword>
<keyword evidence="6" id="KW-0084">Basement membrane</keyword>
<dbReference type="EMBL" id="CM012449">
    <property type="protein sequence ID" value="RVE65301.1"/>
    <property type="molecule type" value="Genomic_DNA"/>
</dbReference>
<comment type="subcellular location">
    <subcellularLocation>
        <location evidence="2">Secreted</location>
        <location evidence="2">Extracellular space</location>
        <location evidence="2">Extracellular matrix</location>
        <location evidence="2">Basement membrane</location>
    </subcellularLocation>
</comment>
<evidence type="ECO:0000256" key="1">
    <source>
        <dbReference type="ARBA" id="ARBA00003696"/>
    </source>
</evidence>